<dbReference type="PANTHER" id="PTHR11133:SF22">
    <property type="entry name" value="ALPHA-AMINOADIPIC SEMIALDEHYDE SYNTHASE, MITOCHONDRIAL"/>
    <property type="match status" value="1"/>
</dbReference>
<dbReference type="PANTHER" id="PTHR11133">
    <property type="entry name" value="SACCHAROPINE DEHYDROGENASE"/>
    <property type="match status" value="1"/>
</dbReference>
<dbReference type="Proteomes" id="UP000317624">
    <property type="component" value="Unassembled WGS sequence"/>
</dbReference>
<comment type="caution">
    <text evidence="4">The sequence shown here is derived from an EMBL/GenBank/DDBJ whole genome shotgun (WGS) entry which is preliminary data.</text>
</comment>
<dbReference type="Gene3D" id="1.10.1870.10">
    <property type="entry name" value="Domain 3, Saccharopine reductase"/>
    <property type="match status" value="1"/>
</dbReference>
<dbReference type="Pfam" id="PF03435">
    <property type="entry name" value="Sacchrp_dh_NADP"/>
    <property type="match status" value="1"/>
</dbReference>
<dbReference type="InterPro" id="IPR005097">
    <property type="entry name" value="Sacchrp_dh_NADP-bd"/>
</dbReference>
<evidence type="ECO:0000259" key="3">
    <source>
        <dbReference type="Pfam" id="PF16653"/>
    </source>
</evidence>
<evidence type="ECO:0000256" key="1">
    <source>
        <dbReference type="ARBA" id="ARBA00023002"/>
    </source>
</evidence>
<dbReference type="OrthoDB" id="973788at2"/>
<reference evidence="4 5" key="1">
    <citation type="submission" date="2019-07" db="EMBL/GenBank/DDBJ databases">
        <title>Hymenobacter sp. straun FUR1 Genome sequencing and assembly.</title>
        <authorList>
            <person name="Chhetri G."/>
        </authorList>
    </citation>
    <scope>NUCLEOTIDE SEQUENCE [LARGE SCALE GENOMIC DNA]</scope>
    <source>
        <strain evidence="4 5">Fur1</strain>
    </source>
</reference>
<dbReference type="RefSeq" id="WP_144843589.1">
    <property type="nucleotide sequence ID" value="NZ_VMRJ01000001.1"/>
</dbReference>
<evidence type="ECO:0000259" key="2">
    <source>
        <dbReference type="Pfam" id="PF03435"/>
    </source>
</evidence>
<feature type="domain" description="Saccharopine dehydrogenase NADP binding" evidence="2">
    <location>
        <begin position="8"/>
        <end position="125"/>
    </location>
</feature>
<evidence type="ECO:0000313" key="5">
    <source>
        <dbReference type="Proteomes" id="UP000317624"/>
    </source>
</evidence>
<organism evidence="4 5">
    <name type="scientific">Hymenobacter setariae</name>
    <dbReference type="NCBI Taxonomy" id="2594794"/>
    <lineage>
        <taxon>Bacteria</taxon>
        <taxon>Pseudomonadati</taxon>
        <taxon>Bacteroidota</taxon>
        <taxon>Cytophagia</taxon>
        <taxon>Cytophagales</taxon>
        <taxon>Hymenobacteraceae</taxon>
        <taxon>Hymenobacter</taxon>
    </lineage>
</organism>
<dbReference type="Gene3D" id="3.30.360.10">
    <property type="entry name" value="Dihydrodipicolinate Reductase, domain 2"/>
    <property type="match status" value="1"/>
</dbReference>
<sequence>MTHSTRLLLLGAGRSASALMQYLLAYAPASNWFLTVADAQPAHLVPVLAAHSAYTRPVAFEGHNEKQLDELVSQADLVISMLPAALHPAVARACLRHRRHLATASYVSPEVRALHDEAAAAGLVFLMECGLDPGLDHMSAMQTITELQHASARITGFKSYCGGLVAPESEGANPWRYKLSWNPRNVVLAGQGGPAQYLENGEVQSIAYNELFARAEVLAVPGHGHFEGYANRDSLSYQAIYGLTNLQTMLRGTLRRPGYCGAWQVLVALGLTNDAERLRNAATLPWQELVASRLPQPAAPAEAATQLAAQLHLDPHGPELERLAWLGILGEQPVGLADATAAQLLEHLLVEKWALGPHDRDQVVMQHQFDYELGGEARRRTASLVVTGTDATHTAMAQTVGLPLGMAVRRVLRGEVADRGVVIPTTPDLYEPILAELAADYGIAFQEQDALR</sequence>
<dbReference type="AlphaFoldDB" id="A0A558C2H8"/>
<feature type="domain" description="Saccharopine dehydrogenase-like C-terminal" evidence="3">
    <location>
        <begin position="130"/>
        <end position="443"/>
    </location>
</feature>
<dbReference type="Pfam" id="PF16653">
    <property type="entry name" value="Sacchrp_dh_C"/>
    <property type="match status" value="1"/>
</dbReference>
<proteinExistence type="predicted"/>
<dbReference type="InterPro" id="IPR032095">
    <property type="entry name" value="Sacchrp_dh-like_C"/>
</dbReference>
<keyword evidence="1" id="KW-0560">Oxidoreductase</keyword>
<dbReference type="InterPro" id="IPR051168">
    <property type="entry name" value="AASS"/>
</dbReference>
<accession>A0A558C2H8</accession>
<name>A0A558C2H8_9BACT</name>
<dbReference type="Gene3D" id="3.40.50.720">
    <property type="entry name" value="NAD(P)-binding Rossmann-like Domain"/>
    <property type="match status" value="1"/>
</dbReference>
<dbReference type="SUPFAM" id="SSF55347">
    <property type="entry name" value="Glyceraldehyde-3-phosphate dehydrogenase-like, C-terminal domain"/>
    <property type="match status" value="1"/>
</dbReference>
<dbReference type="GO" id="GO:0019878">
    <property type="term" value="P:lysine biosynthetic process via aminoadipic acid"/>
    <property type="evidence" value="ECO:0007669"/>
    <property type="project" value="TreeGrafter"/>
</dbReference>
<keyword evidence="5" id="KW-1185">Reference proteome</keyword>
<dbReference type="GO" id="GO:0004753">
    <property type="term" value="F:saccharopine dehydrogenase activity"/>
    <property type="evidence" value="ECO:0007669"/>
    <property type="project" value="TreeGrafter"/>
</dbReference>
<evidence type="ECO:0000313" key="4">
    <source>
        <dbReference type="EMBL" id="TVT42887.1"/>
    </source>
</evidence>
<dbReference type="SUPFAM" id="SSF51735">
    <property type="entry name" value="NAD(P)-binding Rossmann-fold domains"/>
    <property type="match status" value="1"/>
</dbReference>
<protein>
    <submittedName>
        <fullName evidence="4">Saccharopine dehydrogenase</fullName>
    </submittedName>
</protein>
<gene>
    <name evidence="4" type="ORF">FNT36_01995</name>
</gene>
<dbReference type="EMBL" id="VMRJ01000001">
    <property type="protein sequence ID" value="TVT42887.1"/>
    <property type="molecule type" value="Genomic_DNA"/>
</dbReference>
<dbReference type="InterPro" id="IPR036291">
    <property type="entry name" value="NAD(P)-bd_dom_sf"/>
</dbReference>
<dbReference type="GO" id="GO:0005737">
    <property type="term" value="C:cytoplasm"/>
    <property type="evidence" value="ECO:0007669"/>
    <property type="project" value="TreeGrafter"/>
</dbReference>